<organism evidence="13 14">
    <name type="scientific">Nitrosomonas mobilis</name>
    <dbReference type="NCBI Taxonomy" id="51642"/>
    <lineage>
        <taxon>Bacteria</taxon>
        <taxon>Pseudomonadati</taxon>
        <taxon>Pseudomonadota</taxon>
        <taxon>Betaproteobacteria</taxon>
        <taxon>Nitrosomonadales</taxon>
        <taxon>Nitrosomonadaceae</taxon>
        <taxon>Nitrosomonas</taxon>
    </lineage>
</organism>
<feature type="domain" description="Glutamine amidotransferase" evidence="12">
    <location>
        <begin position="6"/>
        <end position="207"/>
    </location>
</feature>
<comment type="catalytic activity">
    <reaction evidence="8 10">
        <text>5-[(5-phospho-1-deoxy-D-ribulos-1-ylimino)methylamino]-1-(5-phospho-beta-D-ribosyl)imidazole-4-carboxamide + L-glutamine = D-erythro-1-(imidazol-4-yl)glycerol 3-phosphate + 5-amino-1-(5-phospho-beta-D-ribosyl)imidazole-4-carboxamide + L-glutamate + H(+)</text>
        <dbReference type="Rhea" id="RHEA:24793"/>
        <dbReference type="ChEBI" id="CHEBI:15378"/>
        <dbReference type="ChEBI" id="CHEBI:29985"/>
        <dbReference type="ChEBI" id="CHEBI:58278"/>
        <dbReference type="ChEBI" id="CHEBI:58359"/>
        <dbReference type="ChEBI" id="CHEBI:58475"/>
        <dbReference type="ChEBI" id="CHEBI:58525"/>
        <dbReference type="EC" id="4.3.2.10"/>
    </reaction>
</comment>
<evidence type="ECO:0000259" key="12">
    <source>
        <dbReference type="Pfam" id="PF00117"/>
    </source>
</evidence>
<dbReference type="HAMAP" id="MF_00278">
    <property type="entry name" value="HisH"/>
    <property type="match status" value="1"/>
</dbReference>
<dbReference type="PIRSF" id="PIRSF000495">
    <property type="entry name" value="Amidotransf_hisH"/>
    <property type="match status" value="1"/>
</dbReference>
<dbReference type="SUPFAM" id="SSF52317">
    <property type="entry name" value="Class I glutamine amidotransferase-like"/>
    <property type="match status" value="1"/>
</dbReference>
<comment type="pathway">
    <text evidence="1 10">Amino-acid biosynthesis; L-histidine biosynthesis; L-histidine from 5-phospho-alpha-D-ribose 1-diphosphate: step 5/9.</text>
</comment>
<dbReference type="CDD" id="cd01748">
    <property type="entry name" value="GATase1_IGP_Synthase"/>
    <property type="match status" value="1"/>
</dbReference>
<evidence type="ECO:0000313" key="13">
    <source>
        <dbReference type="EMBL" id="SCZ87151.1"/>
    </source>
</evidence>
<reference evidence="13 14" key="1">
    <citation type="submission" date="2016-10" db="EMBL/GenBank/DDBJ databases">
        <authorList>
            <person name="de Groot N.N."/>
        </authorList>
    </citation>
    <scope>NUCLEOTIDE SEQUENCE [LARGE SCALE GENOMIC DNA]</scope>
    <source>
        <strain evidence="13">1</strain>
    </source>
</reference>
<evidence type="ECO:0000256" key="5">
    <source>
        <dbReference type="ARBA" id="ARBA00022962"/>
    </source>
</evidence>
<evidence type="ECO:0000256" key="9">
    <source>
        <dbReference type="ARBA" id="ARBA00049534"/>
    </source>
</evidence>
<sequence length="211" mass="23270">MNTIAIVDYGMGNLRSVSKAVEHVDSGANVTVTSDPAIIRTASRVIVPGQGAMPQCMRALSDHKLREVVLDAAENKPFLGICLGLQMLFEHSEEGNSDALGIFSGVVKKFISQSVNAGDQKLKIPHMGWNQVHQDMAHPLWENIPIDARFYFVHSYYVVTREPDIVAASTNYPTSFTCAIAKNNIFAVQFHPEKSQLAGLQLLSNFLKWTP</sequence>
<evidence type="ECO:0000256" key="3">
    <source>
        <dbReference type="ARBA" id="ARBA00022605"/>
    </source>
</evidence>
<dbReference type="GO" id="GO:0000105">
    <property type="term" value="P:L-histidine biosynthetic process"/>
    <property type="evidence" value="ECO:0007669"/>
    <property type="project" value="UniProtKB-UniRule"/>
</dbReference>
<dbReference type="STRING" id="51642.NSMM_900010"/>
<evidence type="ECO:0000256" key="7">
    <source>
        <dbReference type="ARBA" id="ARBA00023239"/>
    </source>
</evidence>
<evidence type="ECO:0000256" key="11">
    <source>
        <dbReference type="PIRSR" id="PIRSR000495-1"/>
    </source>
</evidence>
<dbReference type="AlphaFoldDB" id="A0A1G5SKT5"/>
<evidence type="ECO:0000256" key="4">
    <source>
        <dbReference type="ARBA" id="ARBA00022801"/>
    </source>
</evidence>
<dbReference type="InterPro" id="IPR017926">
    <property type="entry name" value="GATASE"/>
</dbReference>
<keyword evidence="3 10" id="KW-0028">Amino-acid biosynthesis</keyword>
<feature type="active site" evidence="10 11">
    <location>
        <position position="191"/>
    </location>
</feature>
<keyword evidence="13" id="KW-0808">Transferase</keyword>
<comment type="subunit">
    <text evidence="10">Heterodimer of HisH and HisF.</text>
</comment>
<name>A0A1G5SKT5_9PROT</name>
<dbReference type="Proteomes" id="UP000198729">
    <property type="component" value="Unassembled WGS sequence"/>
</dbReference>
<dbReference type="Gene3D" id="3.40.50.880">
    <property type="match status" value="1"/>
</dbReference>
<evidence type="ECO:0000256" key="10">
    <source>
        <dbReference type="HAMAP-Rule" id="MF_00278"/>
    </source>
</evidence>
<comment type="subcellular location">
    <subcellularLocation>
        <location evidence="10">Cytoplasm</location>
    </subcellularLocation>
</comment>
<feature type="active site" description="Nucleophile" evidence="10 11">
    <location>
        <position position="82"/>
    </location>
</feature>
<dbReference type="EC" id="3.5.1.2" evidence="10"/>
<keyword evidence="14" id="KW-1185">Reference proteome</keyword>
<dbReference type="NCBIfam" id="TIGR01855">
    <property type="entry name" value="IMP_synth_hisH"/>
    <property type="match status" value="1"/>
</dbReference>
<protein>
    <recommendedName>
        <fullName evidence="10">Imidazole glycerol phosphate synthase subunit HisH</fullName>
        <ecNumber evidence="10">4.3.2.10</ecNumber>
    </recommendedName>
    <alternativeName>
        <fullName evidence="10">IGP synthase glutaminase subunit</fullName>
        <ecNumber evidence="10">3.5.1.2</ecNumber>
    </alternativeName>
    <alternativeName>
        <fullName evidence="10">IGP synthase subunit HisH</fullName>
    </alternativeName>
    <alternativeName>
        <fullName evidence="10">ImGP synthase subunit HisH</fullName>
        <shortName evidence="10">IGPS subunit HisH</shortName>
    </alternativeName>
</protein>
<feature type="active site" evidence="10 11">
    <location>
        <position position="193"/>
    </location>
</feature>
<evidence type="ECO:0000256" key="8">
    <source>
        <dbReference type="ARBA" id="ARBA00047838"/>
    </source>
</evidence>
<dbReference type="EC" id="4.3.2.10" evidence="10"/>
<dbReference type="GO" id="GO:0016829">
    <property type="term" value="F:lyase activity"/>
    <property type="evidence" value="ECO:0007669"/>
    <property type="project" value="UniProtKB-KW"/>
</dbReference>
<dbReference type="PROSITE" id="PS51273">
    <property type="entry name" value="GATASE_TYPE_1"/>
    <property type="match status" value="1"/>
</dbReference>
<dbReference type="InterPro" id="IPR010139">
    <property type="entry name" value="Imidazole-glycPsynth_HisH"/>
</dbReference>
<comment type="catalytic activity">
    <reaction evidence="9 10">
        <text>L-glutamine + H2O = L-glutamate + NH4(+)</text>
        <dbReference type="Rhea" id="RHEA:15889"/>
        <dbReference type="ChEBI" id="CHEBI:15377"/>
        <dbReference type="ChEBI" id="CHEBI:28938"/>
        <dbReference type="ChEBI" id="CHEBI:29985"/>
        <dbReference type="ChEBI" id="CHEBI:58359"/>
        <dbReference type="EC" id="3.5.1.2"/>
    </reaction>
</comment>
<keyword evidence="13" id="KW-0328">Glycosyltransferase</keyword>
<dbReference type="GO" id="GO:0005737">
    <property type="term" value="C:cytoplasm"/>
    <property type="evidence" value="ECO:0007669"/>
    <property type="project" value="UniProtKB-SubCell"/>
</dbReference>
<evidence type="ECO:0000256" key="6">
    <source>
        <dbReference type="ARBA" id="ARBA00023102"/>
    </source>
</evidence>
<accession>A0A1G5SKT5</accession>
<dbReference type="EMBL" id="FMWO01000103">
    <property type="protein sequence ID" value="SCZ87151.1"/>
    <property type="molecule type" value="Genomic_DNA"/>
</dbReference>
<keyword evidence="2 10" id="KW-0963">Cytoplasm</keyword>
<dbReference type="GO" id="GO:0000107">
    <property type="term" value="F:imidazoleglycerol-phosphate synthase activity"/>
    <property type="evidence" value="ECO:0007669"/>
    <property type="project" value="UniProtKB-UniRule"/>
</dbReference>
<dbReference type="InterPro" id="IPR029062">
    <property type="entry name" value="Class_I_gatase-like"/>
</dbReference>
<keyword evidence="4 10" id="KW-0378">Hydrolase</keyword>
<proteinExistence type="inferred from homology"/>
<dbReference type="OrthoDB" id="9807137at2"/>
<dbReference type="UniPathway" id="UPA00031">
    <property type="reaction ID" value="UER00010"/>
</dbReference>
<keyword evidence="7 10" id="KW-0456">Lyase</keyword>
<gene>
    <name evidence="10 13" type="primary">hisH</name>
    <name evidence="13" type="ORF">NSMM_900010</name>
</gene>
<dbReference type="RefSeq" id="WP_090288625.1">
    <property type="nucleotide sequence ID" value="NZ_FMWO01000103.1"/>
</dbReference>
<keyword evidence="5 10" id="KW-0315">Glutamine amidotransferase</keyword>
<dbReference type="PANTHER" id="PTHR42701">
    <property type="entry name" value="IMIDAZOLE GLYCEROL PHOSPHATE SYNTHASE SUBUNIT HISH"/>
    <property type="match status" value="1"/>
</dbReference>
<evidence type="ECO:0000256" key="2">
    <source>
        <dbReference type="ARBA" id="ARBA00022490"/>
    </source>
</evidence>
<dbReference type="GO" id="GO:0004359">
    <property type="term" value="F:glutaminase activity"/>
    <property type="evidence" value="ECO:0007669"/>
    <property type="project" value="UniProtKB-EC"/>
</dbReference>
<keyword evidence="6 10" id="KW-0368">Histidine biosynthesis</keyword>
<dbReference type="PANTHER" id="PTHR42701:SF2">
    <property type="entry name" value="IMIDAZOLE GLYCEROL PHOSPHATE SYNTHASE SUBUNIT HISH 1"/>
    <property type="match status" value="1"/>
</dbReference>
<comment type="function">
    <text evidence="10">IGPS catalyzes the conversion of PRFAR and glutamine to IGP, AICAR and glutamate. The HisH subunit catalyzes the hydrolysis of glutamine to glutamate and ammonia as part of the synthesis of IGP and AICAR. The resulting ammonia molecule is channeled to the active site of HisF.</text>
</comment>
<dbReference type="Pfam" id="PF00117">
    <property type="entry name" value="GATase"/>
    <property type="match status" value="1"/>
</dbReference>
<evidence type="ECO:0000256" key="1">
    <source>
        <dbReference type="ARBA" id="ARBA00005091"/>
    </source>
</evidence>
<evidence type="ECO:0000313" key="14">
    <source>
        <dbReference type="Proteomes" id="UP000198729"/>
    </source>
</evidence>